<name>A0ABD5NVX6_9EURY</name>
<keyword evidence="1" id="KW-0805">Transcription regulation</keyword>
<evidence type="ECO:0000256" key="3">
    <source>
        <dbReference type="SAM" id="MobiDB-lite"/>
    </source>
</evidence>
<evidence type="ECO:0000313" key="4">
    <source>
        <dbReference type="EMBL" id="MFC4246112.1"/>
    </source>
</evidence>
<proteinExistence type="predicted"/>
<dbReference type="AlphaFoldDB" id="A0ABD5NVX6"/>
<feature type="region of interest" description="Disordered" evidence="3">
    <location>
        <begin position="1"/>
        <end position="25"/>
    </location>
</feature>
<dbReference type="InterPro" id="IPR036388">
    <property type="entry name" value="WH-like_DNA-bd_sf"/>
</dbReference>
<comment type="caution">
    <text evidence="4">The sequence shown here is derived from an EMBL/GenBank/DDBJ whole genome shotgun (WGS) entry which is preliminary data.</text>
</comment>
<keyword evidence="2" id="KW-0804">Transcription</keyword>
<dbReference type="RefSeq" id="WP_246974022.1">
    <property type="nucleotide sequence ID" value="NZ_CP095397.1"/>
</dbReference>
<organism evidence="4 5">
    <name type="scientific">Natribaculum luteum</name>
    <dbReference type="NCBI Taxonomy" id="1586232"/>
    <lineage>
        <taxon>Archaea</taxon>
        <taxon>Methanobacteriati</taxon>
        <taxon>Methanobacteriota</taxon>
        <taxon>Stenosarchaea group</taxon>
        <taxon>Halobacteria</taxon>
        <taxon>Halobacteriales</taxon>
        <taxon>Natrialbaceae</taxon>
        <taxon>Natribaculum</taxon>
    </lineage>
</organism>
<accession>A0ABD5NVX6</accession>
<dbReference type="EMBL" id="JBHSDJ010000011">
    <property type="protein sequence ID" value="MFC4246112.1"/>
    <property type="molecule type" value="Genomic_DNA"/>
</dbReference>
<dbReference type="Gene3D" id="1.10.10.10">
    <property type="entry name" value="Winged helix-like DNA-binding domain superfamily/Winged helix DNA-binding domain"/>
    <property type="match status" value="1"/>
</dbReference>
<gene>
    <name evidence="4" type="ORF">ACFOZ7_03760</name>
</gene>
<reference evidence="4 5" key="1">
    <citation type="journal article" date="2014" name="Int. J. Syst. Evol. Microbiol.">
        <title>Complete genome sequence of Corynebacterium casei LMG S-19264T (=DSM 44701T), isolated from a smear-ripened cheese.</title>
        <authorList>
            <consortium name="US DOE Joint Genome Institute (JGI-PGF)"/>
            <person name="Walter F."/>
            <person name="Albersmeier A."/>
            <person name="Kalinowski J."/>
            <person name="Ruckert C."/>
        </authorList>
    </citation>
    <scope>NUCLEOTIDE SEQUENCE [LARGE SCALE GENOMIC DNA]</scope>
    <source>
        <strain evidence="4 5">IBRC-M 10912</strain>
    </source>
</reference>
<feature type="compositionally biased region" description="Basic residues" evidence="3">
    <location>
        <begin position="7"/>
        <end position="23"/>
    </location>
</feature>
<protein>
    <submittedName>
        <fullName evidence="4">FaeA/PapI family transcriptional regulator</fullName>
    </submittedName>
</protein>
<dbReference type="InterPro" id="IPR006793">
    <property type="entry name" value="FaeA"/>
</dbReference>
<sequence length="112" mass="12462">MASGHGRERRARTTGRRKRRRKRLRDEDGQFVQTIGFDDVLAVFDDVAGPVVTTTDVADGLGITTEAARRKLNRLVAEGELCRRKTGRTVVYWRTDGRGKVTIDSASDGNTN</sequence>
<dbReference type="SUPFAM" id="SSF46785">
    <property type="entry name" value="Winged helix' DNA-binding domain"/>
    <property type="match status" value="1"/>
</dbReference>
<evidence type="ECO:0000313" key="5">
    <source>
        <dbReference type="Proteomes" id="UP001595821"/>
    </source>
</evidence>
<dbReference type="InterPro" id="IPR036390">
    <property type="entry name" value="WH_DNA-bd_sf"/>
</dbReference>
<dbReference type="Pfam" id="PF04703">
    <property type="entry name" value="FaeA"/>
    <property type="match status" value="1"/>
</dbReference>
<dbReference type="Proteomes" id="UP001595821">
    <property type="component" value="Unassembled WGS sequence"/>
</dbReference>
<evidence type="ECO:0000256" key="2">
    <source>
        <dbReference type="ARBA" id="ARBA00023163"/>
    </source>
</evidence>
<evidence type="ECO:0000256" key="1">
    <source>
        <dbReference type="ARBA" id="ARBA00023015"/>
    </source>
</evidence>
<dbReference type="GeneID" id="71853648"/>